<dbReference type="InterPro" id="IPR050951">
    <property type="entry name" value="Retrovirus_Pol_polyprotein"/>
</dbReference>
<evidence type="ECO:0000259" key="1">
    <source>
        <dbReference type="PROSITE" id="PS50994"/>
    </source>
</evidence>
<dbReference type="GO" id="GO:0006259">
    <property type="term" value="P:DNA metabolic process"/>
    <property type="evidence" value="ECO:0007669"/>
    <property type="project" value="UniProtKB-ARBA"/>
</dbReference>
<reference evidence="2 3" key="1">
    <citation type="submission" date="2024-05" db="EMBL/GenBank/DDBJ databases">
        <title>Genome sequencing and assembly of Indian major carp, Cirrhinus mrigala (Hamilton, 1822).</title>
        <authorList>
            <person name="Mohindra V."/>
            <person name="Chowdhury L.M."/>
            <person name="Lal K."/>
            <person name="Jena J.K."/>
        </authorList>
    </citation>
    <scope>NUCLEOTIDE SEQUENCE [LARGE SCALE GENOMIC DNA]</scope>
    <source>
        <strain evidence="2">CM1030</strain>
        <tissue evidence="2">Blood</tissue>
    </source>
</reference>
<name>A0ABD0Q3B1_CIRMR</name>
<accession>A0ABD0Q3B1</accession>
<dbReference type="PROSITE" id="PS50994">
    <property type="entry name" value="INTEGRASE"/>
    <property type="match status" value="1"/>
</dbReference>
<keyword evidence="3" id="KW-1185">Reference proteome</keyword>
<dbReference type="PANTHER" id="PTHR37984">
    <property type="entry name" value="PROTEIN CBG26694"/>
    <property type="match status" value="1"/>
</dbReference>
<dbReference type="Gene3D" id="3.30.70.270">
    <property type="match status" value="1"/>
</dbReference>
<dbReference type="FunFam" id="3.30.70.270:FF:000020">
    <property type="entry name" value="Transposon Tf2-6 polyprotein-like Protein"/>
    <property type="match status" value="1"/>
</dbReference>
<proteinExistence type="predicted"/>
<dbReference type="EMBL" id="JAMKFB020000011">
    <property type="protein sequence ID" value="KAL0180719.1"/>
    <property type="molecule type" value="Genomic_DNA"/>
</dbReference>
<organism evidence="2 3">
    <name type="scientific">Cirrhinus mrigala</name>
    <name type="common">Mrigala</name>
    <dbReference type="NCBI Taxonomy" id="683832"/>
    <lineage>
        <taxon>Eukaryota</taxon>
        <taxon>Metazoa</taxon>
        <taxon>Chordata</taxon>
        <taxon>Craniata</taxon>
        <taxon>Vertebrata</taxon>
        <taxon>Euteleostomi</taxon>
        <taxon>Actinopterygii</taxon>
        <taxon>Neopterygii</taxon>
        <taxon>Teleostei</taxon>
        <taxon>Ostariophysi</taxon>
        <taxon>Cypriniformes</taxon>
        <taxon>Cyprinidae</taxon>
        <taxon>Labeoninae</taxon>
        <taxon>Labeonini</taxon>
        <taxon>Cirrhinus</taxon>
    </lineage>
</organism>
<dbReference type="InterPro" id="IPR001584">
    <property type="entry name" value="Integrase_cat-core"/>
</dbReference>
<dbReference type="InterPro" id="IPR036397">
    <property type="entry name" value="RNaseH_sf"/>
</dbReference>
<feature type="non-terminal residue" evidence="2">
    <location>
        <position position="1"/>
    </location>
</feature>
<dbReference type="InterPro" id="IPR043128">
    <property type="entry name" value="Rev_trsase/Diguanyl_cyclase"/>
</dbReference>
<dbReference type="Pfam" id="PF00665">
    <property type="entry name" value="rve"/>
    <property type="match status" value="1"/>
</dbReference>
<dbReference type="InterPro" id="IPR012337">
    <property type="entry name" value="RNaseH-like_sf"/>
</dbReference>
<feature type="domain" description="Integrase catalytic" evidence="1">
    <location>
        <begin position="244"/>
        <end position="403"/>
    </location>
</feature>
<dbReference type="SUPFAM" id="SSF56672">
    <property type="entry name" value="DNA/RNA polymerases"/>
    <property type="match status" value="1"/>
</dbReference>
<dbReference type="Gene3D" id="3.30.420.10">
    <property type="entry name" value="Ribonuclease H-like superfamily/Ribonuclease H"/>
    <property type="match status" value="1"/>
</dbReference>
<dbReference type="PANTHER" id="PTHR37984:SF5">
    <property type="entry name" value="PROTEIN NYNRIN-LIKE"/>
    <property type="match status" value="1"/>
</dbReference>
<sequence>KVEAVRDWPQPTTVKELQRFLKSANFYRRFIFQYSQLSAPLTSMLKRKPKNLTWTSDALKAFRQLQSSTLTYPDPTLRFVVDADASTLGVGAQNYDVGNRKLLAIKLALEEWQHWLEGAQHQFRFKVTYCPVHKNLKADALSRLHQRNPTQEEPEPILTPTIFVCTIQWDLDDQIRAATLPEPAPPGGPEGKDYVPTSLRLILLDSVHTSPGLGHPGSQQTLSLLRNQMSPVTSKAARWYPYPCLANPLSHLGVDFAADLPASQGYTTILVIVDRFSKAGKLISLKGLPTALETVKALFHYVFHHFGIPEDIVSDRGPQFISRVWRGFFRLLGVSVSLSSGYHPQTNCQTECKIQEIGRYLLAYYHEHQDSWIQFLPWAEYAQNSLRQETTGLTPFQCILGYQPPLFPWTGELTKVPAVDYWFHESERVWDSAHIHLQRAIRRHKENADARCSPIPLYHPGGRVWLSTQDIRIRLPSKKLIPR</sequence>
<gene>
    <name evidence="2" type="ORF">M9458_023125</name>
</gene>
<evidence type="ECO:0000313" key="2">
    <source>
        <dbReference type="EMBL" id="KAL0180719.1"/>
    </source>
</evidence>
<protein>
    <recommendedName>
        <fullName evidence="1">Integrase catalytic domain-containing protein</fullName>
    </recommendedName>
</protein>
<dbReference type="SUPFAM" id="SSF53098">
    <property type="entry name" value="Ribonuclease H-like"/>
    <property type="match status" value="1"/>
</dbReference>
<feature type="non-terminal residue" evidence="2">
    <location>
        <position position="483"/>
    </location>
</feature>
<dbReference type="AlphaFoldDB" id="A0ABD0Q3B1"/>
<dbReference type="InterPro" id="IPR043502">
    <property type="entry name" value="DNA/RNA_pol_sf"/>
</dbReference>
<dbReference type="Proteomes" id="UP001529510">
    <property type="component" value="Unassembled WGS sequence"/>
</dbReference>
<comment type="caution">
    <text evidence="2">The sequence shown here is derived from an EMBL/GenBank/DDBJ whole genome shotgun (WGS) entry which is preliminary data.</text>
</comment>
<evidence type="ECO:0000313" key="3">
    <source>
        <dbReference type="Proteomes" id="UP001529510"/>
    </source>
</evidence>